<keyword evidence="3" id="KW-1185">Reference proteome</keyword>
<dbReference type="PANTHER" id="PTHR43798:SF33">
    <property type="entry name" value="HYDROLASE, PUTATIVE (AFU_ORTHOLOGUE AFUA_2G14860)-RELATED"/>
    <property type="match status" value="1"/>
</dbReference>
<dbReference type="GO" id="GO:0016020">
    <property type="term" value="C:membrane"/>
    <property type="evidence" value="ECO:0007669"/>
    <property type="project" value="TreeGrafter"/>
</dbReference>
<dbReference type="SUPFAM" id="SSF53474">
    <property type="entry name" value="alpha/beta-Hydrolases"/>
    <property type="match status" value="1"/>
</dbReference>
<accession>A0A1Y0IMX8</accession>
<dbReference type="KEGG" id="tum:CBW65_06145"/>
<dbReference type="Pfam" id="PF00561">
    <property type="entry name" value="Abhydrolase_1"/>
    <property type="match status" value="1"/>
</dbReference>
<evidence type="ECO:0000259" key="1">
    <source>
        <dbReference type="Pfam" id="PF00561"/>
    </source>
</evidence>
<reference evidence="3" key="1">
    <citation type="submission" date="2017-05" db="EMBL/GenBank/DDBJ databases">
        <authorList>
            <person name="Sung H."/>
        </authorList>
    </citation>
    <scope>NUCLEOTIDE SEQUENCE [LARGE SCALE GENOMIC DNA]</scope>
    <source>
        <strain evidence="3">AR23208</strain>
    </source>
</reference>
<sequence>MQFTHHLDNGDGSDVGFLAITHHTREHIFMLPFCIGGHTMLPTMQHTIDVSGTRLAVYEWSQTGDPVVFLHFLNGNASTWNGVIPFFEKEYRAIGIDLRGHGRSDQPESGYDLPTLAADVAGVLDALGIDSAHFVGSSLGCHVALQLASEYPERVRSLAFSDGALSDASCPNGEEVTLEEVVQPYMAQPLPVFDSVDDYLIHARERYGELWNETRERAVRDGYLASLRRLPDGKLTFKTSKETELQVIEGIYRVCVADLYARVQCPVLFLPAAIHRFYDFKLEHIARLQQVLTAHSKVVVIPNTMHVMVYDFAEELSREILAFYQEIGA</sequence>
<name>A0A1Y0IMX8_9BACL</name>
<dbReference type="AlphaFoldDB" id="A0A1Y0IMX8"/>
<evidence type="ECO:0000313" key="3">
    <source>
        <dbReference type="Proteomes" id="UP000195437"/>
    </source>
</evidence>
<dbReference type="PRINTS" id="PR00111">
    <property type="entry name" value="ABHYDROLASE"/>
</dbReference>
<protein>
    <recommendedName>
        <fullName evidence="1">AB hydrolase-1 domain-containing protein</fullName>
    </recommendedName>
</protein>
<dbReference type="InterPro" id="IPR029058">
    <property type="entry name" value="AB_hydrolase_fold"/>
</dbReference>
<evidence type="ECO:0000313" key="2">
    <source>
        <dbReference type="EMBL" id="ARU60713.1"/>
    </source>
</evidence>
<dbReference type="Gene3D" id="3.40.50.1820">
    <property type="entry name" value="alpha/beta hydrolase"/>
    <property type="match status" value="1"/>
</dbReference>
<dbReference type="InterPro" id="IPR000073">
    <property type="entry name" value="AB_hydrolase_1"/>
</dbReference>
<feature type="domain" description="AB hydrolase-1" evidence="1">
    <location>
        <begin position="66"/>
        <end position="172"/>
    </location>
</feature>
<dbReference type="EMBL" id="CP021434">
    <property type="protein sequence ID" value="ARU60713.1"/>
    <property type="molecule type" value="Genomic_DNA"/>
</dbReference>
<gene>
    <name evidence="2" type="ORF">CBW65_06145</name>
</gene>
<dbReference type="PANTHER" id="PTHR43798">
    <property type="entry name" value="MONOACYLGLYCEROL LIPASE"/>
    <property type="match status" value="1"/>
</dbReference>
<proteinExistence type="predicted"/>
<dbReference type="Proteomes" id="UP000195437">
    <property type="component" value="Chromosome"/>
</dbReference>
<dbReference type="InterPro" id="IPR050266">
    <property type="entry name" value="AB_hydrolase_sf"/>
</dbReference>
<organism evidence="2 3">
    <name type="scientific">Tumebacillus avium</name>
    <dbReference type="NCBI Taxonomy" id="1903704"/>
    <lineage>
        <taxon>Bacteria</taxon>
        <taxon>Bacillati</taxon>
        <taxon>Bacillota</taxon>
        <taxon>Bacilli</taxon>
        <taxon>Bacillales</taxon>
        <taxon>Alicyclobacillaceae</taxon>
        <taxon>Tumebacillus</taxon>
    </lineage>
</organism>